<evidence type="ECO:0000256" key="3">
    <source>
        <dbReference type="ARBA" id="ARBA00022989"/>
    </source>
</evidence>
<dbReference type="Proteomes" id="UP000282321">
    <property type="component" value="Unassembled WGS sequence"/>
</dbReference>
<feature type="transmembrane region" description="Helical" evidence="5">
    <location>
        <begin position="104"/>
        <end position="124"/>
    </location>
</feature>
<comment type="caution">
    <text evidence="6">The sequence shown here is derived from an EMBL/GenBank/DDBJ whole genome shotgun (WGS) entry which is preliminary data.</text>
</comment>
<dbReference type="Pfam" id="PF02674">
    <property type="entry name" value="Colicin_V"/>
    <property type="match status" value="1"/>
</dbReference>
<evidence type="ECO:0000256" key="5">
    <source>
        <dbReference type="SAM" id="Phobius"/>
    </source>
</evidence>
<evidence type="ECO:0000256" key="2">
    <source>
        <dbReference type="ARBA" id="ARBA00022692"/>
    </source>
</evidence>
<evidence type="ECO:0008006" key="8">
    <source>
        <dbReference type="Google" id="ProtNLM"/>
    </source>
</evidence>
<evidence type="ECO:0000256" key="1">
    <source>
        <dbReference type="ARBA" id="ARBA00004141"/>
    </source>
</evidence>
<proteinExistence type="predicted"/>
<feature type="transmembrane region" description="Helical" evidence="5">
    <location>
        <begin position="6"/>
        <end position="24"/>
    </location>
</feature>
<name>A0A660S814_UNCT6</name>
<dbReference type="PANTHER" id="PTHR37306">
    <property type="entry name" value="COLICIN V PRODUCTION PROTEIN"/>
    <property type="match status" value="1"/>
</dbReference>
<feature type="transmembrane region" description="Helical" evidence="5">
    <location>
        <begin position="62"/>
        <end position="83"/>
    </location>
</feature>
<dbReference type="InterPro" id="IPR003825">
    <property type="entry name" value="Colicin-V_CvpA"/>
</dbReference>
<keyword evidence="2 5" id="KW-0812">Transmembrane</keyword>
<evidence type="ECO:0000256" key="4">
    <source>
        <dbReference type="ARBA" id="ARBA00023136"/>
    </source>
</evidence>
<accession>A0A660S814</accession>
<comment type="subcellular location">
    <subcellularLocation>
        <location evidence="1">Membrane</location>
        <topology evidence="1">Multi-pass membrane protein</topology>
    </subcellularLocation>
</comment>
<protein>
    <recommendedName>
        <fullName evidence="8">CvpA family protein</fullName>
    </recommendedName>
</protein>
<dbReference type="EMBL" id="QNBC01000047">
    <property type="protein sequence ID" value="RKX66327.1"/>
    <property type="molecule type" value="Genomic_DNA"/>
</dbReference>
<keyword evidence="4 5" id="KW-0472">Membrane</keyword>
<evidence type="ECO:0000313" key="6">
    <source>
        <dbReference type="EMBL" id="RKX66327.1"/>
    </source>
</evidence>
<gene>
    <name evidence="6" type="ORF">DRP44_04335</name>
</gene>
<dbReference type="PANTHER" id="PTHR37306:SF1">
    <property type="entry name" value="COLICIN V PRODUCTION PROTEIN"/>
    <property type="match status" value="1"/>
</dbReference>
<keyword evidence="3 5" id="KW-1133">Transmembrane helix</keyword>
<reference evidence="6 7" key="1">
    <citation type="submission" date="2018-06" db="EMBL/GenBank/DDBJ databases">
        <title>Extensive metabolic versatility and redundancy in microbially diverse, dynamic hydrothermal sediments.</title>
        <authorList>
            <person name="Dombrowski N."/>
            <person name="Teske A."/>
            <person name="Baker B.J."/>
        </authorList>
    </citation>
    <scope>NUCLEOTIDE SEQUENCE [LARGE SCALE GENOMIC DNA]</scope>
    <source>
        <strain evidence="6">B35_G9</strain>
    </source>
</reference>
<dbReference type="GO" id="GO:0016020">
    <property type="term" value="C:membrane"/>
    <property type="evidence" value="ECO:0007669"/>
    <property type="project" value="UniProtKB-SubCell"/>
</dbReference>
<feature type="transmembrane region" description="Helical" evidence="5">
    <location>
        <begin position="31"/>
        <end position="56"/>
    </location>
</feature>
<organism evidence="6 7">
    <name type="scientific">candidate division TA06 bacterium</name>
    <dbReference type="NCBI Taxonomy" id="2250710"/>
    <lineage>
        <taxon>Bacteria</taxon>
        <taxon>Bacteria division TA06</taxon>
    </lineage>
</organism>
<dbReference type="AlphaFoldDB" id="A0A660S814"/>
<dbReference type="GO" id="GO:0009403">
    <property type="term" value="P:toxin biosynthetic process"/>
    <property type="evidence" value="ECO:0007669"/>
    <property type="project" value="InterPro"/>
</dbReference>
<evidence type="ECO:0000313" key="7">
    <source>
        <dbReference type="Proteomes" id="UP000282321"/>
    </source>
</evidence>
<sequence>MNPIDLIFLIILIGLSIFGYKKGLIKEAGAIISLLVSLLLAYLFSKPFSIILARYISVSEGLIQFISFVIIIIGGTIGIYAIFMIFKKIVDLTLIGFVDRLLGLLLGVVKTFILLFVVYSLLMWNPIYNATKKTVDSSISIKLMRKYLPLVEKYWNVSYKKIKNSKMVKENVQKKYNRSTGISENTKHH</sequence>